<dbReference type="AlphaFoldDB" id="X1A3D3"/>
<organism evidence="1">
    <name type="scientific">marine sediment metagenome</name>
    <dbReference type="NCBI Taxonomy" id="412755"/>
    <lineage>
        <taxon>unclassified sequences</taxon>
        <taxon>metagenomes</taxon>
        <taxon>ecological metagenomes</taxon>
    </lineage>
</organism>
<gene>
    <name evidence="1" type="ORF">S01H4_25371</name>
</gene>
<accession>X1A3D3</accession>
<comment type="caution">
    <text evidence="1">The sequence shown here is derived from an EMBL/GenBank/DDBJ whole genome shotgun (WGS) entry which is preliminary data.</text>
</comment>
<proteinExistence type="predicted"/>
<evidence type="ECO:0000313" key="1">
    <source>
        <dbReference type="EMBL" id="GAG76580.1"/>
    </source>
</evidence>
<reference evidence="1" key="1">
    <citation type="journal article" date="2014" name="Front. Microbiol.">
        <title>High frequency of phylogenetically diverse reductive dehalogenase-homologous genes in deep subseafloor sedimentary metagenomes.</title>
        <authorList>
            <person name="Kawai M."/>
            <person name="Futagami T."/>
            <person name="Toyoda A."/>
            <person name="Takaki Y."/>
            <person name="Nishi S."/>
            <person name="Hori S."/>
            <person name="Arai W."/>
            <person name="Tsubouchi T."/>
            <person name="Morono Y."/>
            <person name="Uchiyama I."/>
            <person name="Ito T."/>
            <person name="Fujiyama A."/>
            <person name="Inagaki F."/>
            <person name="Takami H."/>
        </authorList>
    </citation>
    <scope>NUCLEOTIDE SEQUENCE</scope>
    <source>
        <strain evidence="1">Expedition CK06-06</strain>
    </source>
</reference>
<sequence>MKLKIKFMKDFIIIILLTIAISVCLTLTIDDYLDSRESTTTFGGGTITTIASNDAVSDSRSVINTNFANLNNAIHWIVNGSYLISSSSVDLNTGIATTTPKVELAVMGKFLIFPDGTGTTTCSALIEGAMMYSTGTKGWLGCDGSVWTQF</sequence>
<name>X1A3D3_9ZZZZ</name>
<dbReference type="EMBL" id="BART01012062">
    <property type="protein sequence ID" value="GAG76580.1"/>
    <property type="molecule type" value="Genomic_DNA"/>
</dbReference>
<protein>
    <submittedName>
        <fullName evidence="1">Uncharacterized protein</fullName>
    </submittedName>
</protein>